<dbReference type="InterPro" id="IPR019425">
    <property type="entry name" value="7TM_GPCR_serpentine_rcpt_Srt"/>
</dbReference>
<gene>
    <name evidence="2" type="ORF">QR680_018011</name>
</gene>
<dbReference type="EMBL" id="JAUCMV010000004">
    <property type="protein sequence ID" value="KAK0405463.1"/>
    <property type="molecule type" value="Genomic_DNA"/>
</dbReference>
<feature type="transmembrane region" description="Helical" evidence="1">
    <location>
        <begin position="121"/>
        <end position="147"/>
    </location>
</feature>
<accession>A0AA39HIP8</accession>
<feature type="transmembrane region" description="Helical" evidence="1">
    <location>
        <begin position="12"/>
        <end position="32"/>
    </location>
</feature>
<dbReference type="Gene3D" id="1.20.1070.10">
    <property type="entry name" value="Rhodopsin 7-helix transmembrane proteins"/>
    <property type="match status" value="1"/>
</dbReference>
<proteinExistence type="predicted"/>
<evidence type="ECO:0000313" key="3">
    <source>
        <dbReference type="Proteomes" id="UP001175271"/>
    </source>
</evidence>
<feature type="transmembrane region" description="Helical" evidence="1">
    <location>
        <begin position="89"/>
        <end position="109"/>
    </location>
</feature>
<keyword evidence="1" id="KW-0472">Membrane</keyword>
<name>A0AA39HIP8_9BILA</name>
<feature type="transmembrane region" description="Helical" evidence="1">
    <location>
        <begin position="167"/>
        <end position="192"/>
    </location>
</feature>
<organism evidence="2 3">
    <name type="scientific">Steinernema hermaphroditum</name>
    <dbReference type="NCBI Taxonomy" id="289476"/>
    <lineage>
        <taxon>Eukaryota</taxon>
        <taxon>Metazoa</taxon>
        <taxon>Ecdysozoa</taxon>
        <taxon>Nematoda</taxon>
        <taxon>Chromadorea</taxon>
        <taxon>Rhabditida</taxon>
        <taxon>Tylenchina</taxon>
        <taxon>Panagrolaimomorpha</taxon>
        <taxon>Strongyloidoidea</taxon>
        <taxon>Steinernematidae</taxon>
        <taxon>Steinernema</taxon>
    </lineage>
</organism>
<feature type="transmembrane region" description="Helical" evidence="1">
    <location>
        <begin position="242"/>
        <end position="266"/>
    </location>
</feature>
<sequence>MAVDIQSALIGTIHALLSLLLISLNIVVFVVLHRTQEFKTLTYLIIKHMIFGCTVQLCSLFFGAVMTIFNTNFNGTLEKLLGACLQSGWFLYISASLALAVERSLIFLMTNRSTRTHCISYVLLFLSWLLAGSYFVVLNLPGFGFTYFQSKGAFSWFYDSREETSQLLSLVEICVDFTMLAGILILYVVTVVRIISRKHSLAPSSSTKAELRVLLVSVVSFCYEGTYLLWFFWGFVMITDQAYISVIATTLWIVECGFLSAVTIVLNSSVREKVVDMWWKKKTKVTPIVSFSR</sequence>
<feature type="transmembrane region" description="Helical" evidence="1">
    <location>
        <begin position="44"/>
        <end position="69"/>
    </location>
</feature>
<evidence type="ECO:0000256" key="1">
    <source>
        <dbReference type="SAM" id="Phobius"/>
    </source>
</evidence>
<keyword evidence="1" id="KW-0812">Transmembrane</keyword>
<protein>
    <recommendedName>
        <fullName evidence="4">7TM GPCR serpentine receptor class x (Srx) domain-containing protein</fullName>
    </recommendedName>
</protein>
<reference evidence="2" key="1">
    <citation type="submission" date="2023-06" db="EMBL/GenBank/DDBJ databases">
        <title>Genomic analysis of the entomopathogenic nematode Steinernema hermaphroditum.</title>
        <authorList>
            <person name="Schwarz E.M."/>
            <person name="Heppert J.K."/>
            <person name="Baniya A."/>
            <person name="Schwartz H.T."/>
            <person name="Tan C.-H."/>
            <person name="Antoshechkin I."/>
            <person name="Sternberg P.W."/>
            <person name="Goodrich-Blair H."/>
            <person name="Dillman A.R."/>
        </authorList>
    </citation>
    <scope>NUCLEOTIDE SEQUENCE</scope>
    <source>
        <strain evidence="2">PS9179</strain>
        <tissue evidence="2">Whole animal</tissue>
    </source>
</reference>
<dbReference type="Pfam" id="PF10321">
    <property type="entry name" value="7TM_GPCR_Srt"/>
    <property type="match status" value="1"/>
</dbReference>
<dbReference type="Proteomes" id="UP001175271">
    <property type="component" value="Unassembled WGS sequence"/>
</dbReference>
<feature type="transmembrane region" description="Helical" evidence="1">
    <location>
        <begin position="213"/>
        <end position="236"/>
    </location>
</feature>
<evidence type="ECO:0000313" key="2">
    <source>
        <dbReference type="EMBL" id="KAK0405463.1"/>
    </source>
</evidence>
<comment type="caution">
    <text evidence="2">The sequence shown here is derived from an EMBL/GenBank/DDBJ whole genome shotgun (WGS) entry which is preliminary data.</text>
</comment>
<dbReference type="AlphaFoldDB" id="A0AA39HIP8"/>
<dbReference type="SUPFAM" id="SSF81321">
    <property type="entry name" value="Family A G protein-coupled receptor-like"/>
    <property type="match status" value="1"/>
</dbReference>
<keyword evidence="1" id="KW-1133">Transmembrane helix</keyword>
<keyword evidence="3" id="KW-1185">Reference proteome</keyword>
<evidence type="ECO:0008006" key="4">
    <source>
        <dbReference type="Google" id="ProtNLM"/>
    </source>
</evidence>